<dbReference type="SUPFAM" id="SSF53448">
    <property type="entry name" value="Nucleotide-diphospho-sugar transferases"/>
    <property type="match status" value="1"/>
</dbReference>
<dbReference type="InterPro" id="IPR029044">
    <property type="entry name" value="Nucleotide-diphossugar_trans"/>
</dbReference>
<evidence type="ECO:0000313" key="4">
    <source>
        <dbReference type="Proteomes" id="UP001438707"/>
    </source>
</evidence>
<dbReference type="PANTHER" id="PTHR32385:SF15">
    <property type="entry name" value="INOSITOL PHOSPHOCERAMIDE MANNOSYLTRANSFERASE 1"/>
    <property type="match status" value="1"/>
</dbReference>
<protein>
    <submittedName>
        <fullName evidence="3">Uncharacterized protein</fullName>
    </submittedName>
</protein>
<dbReference type="InterPro" id="IPR051706">
    <property type="entry name" value="Glycosyltransferase_domain"/>
</dbReference>
<accession>A0AAW1RFE7</accession>
<dbReference type="GO" id="GO:0000030">
    <property type="term" value="F:mannosyltransferase activity"/>
    <property type="evidence" value="ECO:0007669"/>
    <property type="project" value="TreeGrafter"/>
</dbReference>
<keyword evidence="1" id="KW-0808">Transferase</keyword>
<dbReference type="Proteomes" id="UP001438707">
    <property type="component" value="Unassembled WGS sequence"/>
</dbReference>
<feature type="compositionally biased region" description="Polar residues" evidence="2">
    <location>
        <begin position="87"/>
        <end position="99"/>
    </location>
</feature>
<name>A0AAW1RFE7_9CHLO</name>
<sequence>MIDTILITFRDYISQPTCRNLQQTPDLTEAQNRQRAKIPSGRWAVASVQAKLRTSLNKPLVNDIAAFLVKLKVGSAPNTTDGEDPTRQSAKLETSGSPPSSLPIGVLPDRLAADRTSQLRIPRILHQLYFVSDKAKDYETGSIEDKQFPKKWQASCKAAFPDWEYRFWNLESAEEWMSSKFPGFMKTWHSYPRTVLKGDAFRAFVLKDMGGLYLDLDIECFQHREHMLNGLDLVLQVAYPGAWDLDNGAFGSTAGHPYWDTYIKLLTERASISPAEGPLRYDHVVRSTGPDVTYDAYLEWGKPEVRHGFVTDIVQKDGLVSMAYPLGEWFFPCLWDAITCHADMNERKRNMDFPEHLAGHHYSVVSWFKELGEKI</sequence>
<dbReference type="InterPro" id="IPR007577">
    <property type="entry name" value="GlycoTrfase_DXD_sugar-bd_CS"/>
</dbReference>
<dbReference type="Pfam" id="PF04488">
    <property type="entry name" value="Gly_transf_sug"/>
    <property type="match status" value="1"/>
</dbReference>
<reference evidence="3 4" key="1">
    <citation type="journal article" date="2024" name="Nat. Commun.">
        <title>Phylogenomics reveals the evolutionary origins of lichenization in chlorophyte algae.</title>
        <authorList>
            <person name="Puginier C."/>
            <person name="Libourel C."/>
            <person name="Otte J."/>
            <person name="Skaloud P."/>
            <person name="Haon M."/>
            <person name="Grisel S."/>
            <person name="Petersen M."/>
            <person name="Berrin J.G."/>
            <person name="Delaux P.M."/>
            <person name="Dal Grande F."/>
            <person name="Keller J."/>
        </authorList>
    </citation>
    <scope>NUCLEOTIDE SEQUENCE [LARGE SCALE GENOMIC DNA]</scope>
    <source>
        <strain evidence="3 4">SAG 2145</strain>
    </source>
</reference>
<dbReference type="EMBL" id="JALJOS010000012">
    <property type="protein sequence ID" value="KAK9832319.1"/>
    <property type="molecule type" value="Genomic_DNA"/>
</dbReference>
<evidence type="ECO:0000313" key="3">
    <source>
        <dbReference type="EMBL" id="KAK9832319.1"/>
    </source>
</evidence>
<dbReference type="GO" id="GO:0016020">
    <property type="term" value="C:membrane"/>
    <property type="evidence" value="ECO:0007669"/>
    <property type="project" value="GOC"/>
</dbReference>
<evidence type="ECO:0000256" key="1">
    <source>
        <dbReference type="ARBA" id="ARBA00022679"/>
    </source>
</evidence>
<organism evidence="3 4">
    <name type="scientific">Apatococcus lobatus</name>
    <dbReference type="NCBI Taxonomy" id="904363"/>
    <lineage>
        <taxon>Eukaryota</taxon>
        <taxon>Viridiplantae</taxon>
        <taxon>Chlorophyta</taxon>
        <taxon>core chlorophytes</taxon>
        <taxon>Trebouxiophyceae</taxon>
        <taxon>Chlorellales</taxon>
        <taxon>Chlorellaceae</taxon>
        <taxon>Apatococcus</taxon>
    </lineage>
</organism>
<dbReference type="GO" id="GO:0051999">
    <property type="term" value="P:mannosyl-inositol phosphorylceramide biosynthetic process"/>
    <property type="evidence" value="ECO:0007669"/>
    <property type="project" value="TreeGrafter"/>
</dbReference>
<evidence type="ECO:0000256" key="2">
    <source>
        <dbReference type="SAM" id="MobiDB-lite"/>
    </source>
</evidence>
<dbReference type="Gene3D" id="3.90.550.20">
    <property type="match status" value="1"/>
</dbReference>
<proteinExistence type="predicted"/>
<dbReference type="PANTHER" id="PTHR32385">
    <property type="entry name" value="MANNOSYL PHOSPHORYLINOSITOL CERAMIDE SYNTHASE"/>
    <property type="match status" value="1"/>
</dbReference>
<comment type="caution">
    <text evidence="3">The sequence shown here is derived from an EMBL/GenBank/DDBJ whole genome shotgun (WGS) entry which is preliminary data.</text>
</comment>
<gene>
    <name evidence="3" type="ORF">WJX74_006132</name>
</gene>
<keyword evidence="4" id="KW-1185">Reference proteome</keyword>
<feature type="region of interest" description="Disordered" evidence="2">
    <location>
        <begin position="77"/>
        <end position="105"/>
    </location>
</feature>
<dbReference type="AlphaFoldDB" id="A0AAW1RFE7"/>